<keyword evidence="1" id="KW-0677">Repeat</keyword>
<protein>
    <submittedName>
        <fullName evidence="5">Uncharacterized protein</fullName>
    </submittedName>
</protein>
<name>A0A8S1PX44_PARPR</name>
<feature type="region of interest" description="Disordered" evidence="4">
    <location>
        <begin position="1"/>
        <end position="21"/>
    </location>
</feature>
<dbReference type="InterPro" id="IPR002110">
    <property type="entry name" value="Ankyrin_rpt"/>
</dbReference>
<dbReference type="InterPro" id="IPR051165">
    <property type="entry name" value="Multifunctional_ANK_Repeat"/>
</dbReference>
<evidence type="ECO:0000256" key="2">
    <source>
        <dbReference type="ARBA" id="ARBA00023043"/>
    </source>
</evidence>
<sequence length="859" mass="100784">MNYQQSQDENEQSEMYNESQFDEQKKHFEMDCFALEDKVQFYNLNMNEPLDMKSPSETIQEIIFTDEKLEAQGKGLLSTSLNQNKLVNIKLLDLTKCKLHQIPEDIKQMINLQKVYLSQNMLVNIPHFLESLIFLEVLDLSYNQIQNYQIHLKSLKQLNLACNYIKQPYLYELDILCIQMNPITQLPQQFHKALRNMNQLEFDWFKYCKPPLPFKLNFKKYPQVQEKLINSLSKQALSFQEFIKLLSQNEQNFNSTDYKERNLFCQAGMNDEIGLLYCLNQIIPQDINKTDFDNNTPLSVCYIEGKMRSVSILKAFGGKFSLNTIHCMSQRADVQNLKFLLGIKENIHYQLKVSNIQHPINYESLVMLRNIDGNTPLHQLMMNFDKHEFSSEFALILLLFGADPNVENNEGYTPLEMAIKKQQFKGLKFGNDFNMSNNVDYINKRFFDFSHQSTITGNGLCHTAAIIGNLEILEFLISINADYFSISKSNRLPRSLATQSLVSLKNIRKLEKRYILTNVIREKSLLEQQEKNVYQMRHQIEKNMVQRHHNMIQKYADQEEIEDVKSMESYNDFSLQVGSECSVKETVAESTPIFKKQLDLQKESNSSVQQNIQQLLSLEYSDHYPDILKLLRSGNIDTAIKKLENILQYELISVSERLKYKNQLSLLKLKFKQKNVELKSRIGQDVQLILNEYQFKSLKTEFRNKYFKYVQIILNAQNEIEINKALNVVSRQKIICSSFNLNRDLLVSDLSLISDLRTKLSANLVYDINNYAIHLFSSQNQLYLWLYSCFSKKEKVLVNTSFFNLQNYEYLQQMKFKKKRVIIEKKDDLSIDKDISELHSVPINQIICNNNLFCNSKRN</sequence>
<proteinExistence type="predicted"/>
<dbReference type="SMART" id="SM00248">
    <property type="entry name" value="ANK"/>
    <property type="match status" value="4"/>
</dbReference>
<feature type="compositionally biased region" description="Polar residues" evidence="4">
    <location>
        <begin position="1"/>
        <end position="19"/>
    </location>
</feature>
<dbReference type="OMA" id="NADYFSI"/>
<accession>A0A8S1PX44</accession>
<reference evidence="5" key="1">
    <citation type="submission" date="2021-01" db="EMBL/GenBank/DDBJ databases">
        <authorList>
            <consortium name="Genoscope - CEA"/>
            <person name="William W."/>
        </authorList>
    </citation>
    <scope>NUCLEOTIDE SEQUENCE</scope>
</reference>
<comment type="caution">
    <text evidence="5">The sequence shown here is derived from an EMBL/GenBank/DDBJ whole genome shotgun (WGS) entry which is preliminary data.</text>
</comment>
<evidence type="ECO:0000256" key="4">
    <source>
        <dbReference type="SAM" id="MobiDB-lite"/>
    </source>
</evidence>
<dbReference type="EMBL" id="CAJJDM010000138">
    <property type="protein sequence ID" value="CAD8107850.1"/>
    <property type="molecule type" value="Genomic_DNA"/>
</dbReference>
<evidence type="ECO:0000313" key="6">
    <source>
        <dbReference type="Proteomes" id="UP000688137"/>
    </source>
</evidence>
<keyword evidence="6" id="KW-1185">Reference proteome</keyword>
<organism evidence="5 6">
    <name type="scientific">Paramecium primaurelia</name>
    <dbReference type="NCBI Taxonomy" id="5886"/>
    <lineage>
        <taxon>Eukaryota</taxon>
        <taxon>Sar</taxon>
        <taxon>Alveolata</taxon>
        <taxon>Ciliophora</taxon>
        <taxon>Intramacronucleata</taxon>
        <taxon>Oligohymenophorea</taxon>
        <taxon>Peniculida</taxon>
        <taxon>Parameciidae</taxon>
        <taxon>Paramecium</taxon>
    </lineage>
</organism>
<evidence type="ECO:0000313" key="5">
    <source>
        <dbReference type="EMBL" id="CAD8107850.1"/>
    </source>
</evidence>
<dbReference type="PROSITE" id="PS50088">
    <property type="entry name" value="ANK_REPEAT"/>
    <property type="match status" value="1"/>
</dbReference>
<gene>
    <name evidence="5" type="ORF">PPRIM_AZ9-3.1.T1350041</name>
</gene>
<evidence type="ECO:0000256" key="1">
    <source>
        <dbReference type="ARBA" id="ARBA00022737"/>
    </source>
</evidence>
<dbReference type="PANTHER" id="PTHR24123">
    <property type="entry name" value="ANKYRIN REPEAT-CONTAINING"/>
    <property type="match status" value="1"/>
</dbReference>
<keyword evidence="2 3" id="KW-0040">ANK repeat</keyword>
<feature type="repeat" description="ANK" evidence="3">
    <location>
        <begin position="372"/>
        <end position="409"/>
    </location>
</feature>
<dbReference type="AlphaFoldDB" id="A0A8S1PX44"/>
<evidence type="ECO:0000256" key="3">
    <source>
        <dbReference type="PROSITE-ProRule" id="PRU00023"/>
    </source>
</evidence>
<dbReference type="PANTHER" id="PTHR24123:SF141">
    <property type="entry name" value="ANKYRIN 2, ISOFORM U"/>
    <property type="match status" value="1"/>
</dbReference>
<dbReference type="Proteomes" id="UP000688137">
    <property type="component" value="Unassembled WGS sequence"/>
</dbReference>